<reference evidence="2" key="1">
    <citation type="submission" date="2020-11" db="EMBL/GenBank/DDBJ databases">
        <authorList>
            <consortium name="DOE Joint Genome Institute"/>
            <person name="Ahrendt S."/>
            <person name="Riley R."/>
            <person name="Andreopoulos W."/>
            <person name="LaButti K."/>
            <person name="Pangilinan J."/>
            <person name="Ruiz-duenas F.J."/>
            <person name="Barrasa J.M."/>
            <person name="Sanchez-Garcia M."/>
            <person name="Camarero S."/>
            <person name="Miyauchi S."/>
            <person name="Serrano A."/>
            <person name="Linde D."/>
            <person name="Babiker R."/>
            <person name="Drula E."/>
            <person name="Ayuso-Fernandez I."/>
            <person name="Pacheco R."/>
            <person name="Padilla G."/>
            <person name="Ferreira P."/>
            <person name="Barriuso J."/>
            <person name="Kellner H."/>
            <person name="Castanera R."/>
            <person name="Alfaro M."/>
            <person name="Ramirez L."/>
            <person name="Pisabarro A.G."/>
            <person name="Kuo A."/>
            <person name="Tritt A."/>
            <person name="Lipzen A."/>
            <person name="He G."/>
            <person name="Yan M."/>
            <person name="Ng V."/>
            <person name="Cullen D."/>
            <person name="Martin F."/>
            <person name="Rosso M.-N."/>
            <person name="Henrissat B."/>
            <person name="Hibbett D."/>
            <person name="Martinez A.T."/>
            <person name="Grigoriev I.V."/>
        </authorList>
    </citation>
    <scope>NUCLEOTIDE SEQUENCE</scope>
    <source>
        <strain evidence="2">AH 44721</strain>
    </source>
</reference>
<feature type="region of interest" description="Disordered" evidence="1">
    <location>
        <begin position="1"/>
        <end position="32"/>
    </location>
</feature>
<organism evidence="2 3">
    <name type="scientific">Gymnopilus junonius</name>
    <name type="common">Spectacular rustgill mushroom</name>
    <name type="synonym">Gymnopilus spectabilis subsp. junonius</name>
    <dbReference type="NCBI Taxonomy" id="109634"/>
    <lineage>
        <taxon>Eukaryota</taxon>
        <taxon>Fungi</taxon>
        <taxon>Dikarya</taxon>
        <taxon>Basidiomycota</taxon>
        <taxon>Agaricomycotina</taxon>
        <taxon>Agaricomycetes</taxon>
        <taxon>Agaricomycetidae</taxon>
        <taxon>Agaricales</taxon>
        <taxon>Agaricineae</taxon>
        <taxon>Hymenogastraceae</taxon>
        <taxon>Gymnopilus</taxon>
    </lineage>
</organism>
<protein>
    <submittedName>
        <fullName evidence="2">Uncharacterized protein</fullName>
    </submittedName>
</protein>
<dbReference type="OrthoDB" id="3222453at2759"/>
<keyword evidence="3" id="KW-1185">Reference proteome</keyword>
<dbReference type="EMBL" id="JADNYJ010000034">
    <property type="protein sequence ID" value="KAF8902759.1"/>
    <property type="molecule type" value="Genomic_DNA"/>
</dbReference>
<name>A0A9P5TQ12_GYMJU</name>
<proteinExistence type="predicted"/>
<evidence type="ECO:0000313" key="3">
    <source>
        <dbReference type="Proteomes" id="UP000724874"/>
    </source>
</evidence>
<accession>A0A9P5TQ12</accession>
<evidence type="ECO:0000256" key="1">
    <source>
        <dbReference type="SAM" id="MobiDB-lite"/>
    </source>
</evidence>
<sequence length="367" mass="42252">MLQTPVEEAASPSLAFHPSSHGDSYPLTPSSRPQRAIRRPFRFPSYPRIVTLQRRNGHEESYCRSLLLAGHGFPMWKPSGNLAMPVEYLTKGVNIGDVGVIDNDGFFRCYFNVFLPRDHPIHRGFVPREFQPIEPPLCADEVVYKQQYFKPGHIVASKGVVIKRHSENPLDISFTSTEPEGGILILPAGASREDLVSTDRFHEYVRKNGPHWYQYINHYSYTTHPNGCLFLVTGYDKARDWAIASFPYRSGNTEDKLDLRYKWKPEYRPPWIDPGTAETDFFAPSRKIHDHYKEENQCVFLRGLRISLTQQSWQNTLPYMEEAKRHYSFILSTPSSLQTRLHTVLVFLRLRLSEKRAVGVVKGANQV</sequence>
<evidence type="ECO:0000313" key="2">
    <source>
        <dbReference type="EMBL" id="KAF8902759.1"/>
    </source>
</evidence>
<gene>
    <name evidence="2" type="ORF">CPB84DRAFT_1678554</name>
</gene>
<dbReference type="AlphaFoldDB" id="A0A9P5TQ12"/>
<dbReference type="Proteomes" id="UP000724874">
    <property type="component" value="Unassembled WGS sequence"/>
</dbReference>
<comment type="caution">
    <text evidence="2">The sequence shown here is derived from an EMBL/GenBank/DDBJ whole genome shotgun (WGS) entry which is preliminary data.</text>
</comment>